<keyword evidence="13" id="KW-1185">Reference proteome</keyword>
<dbReference type="RefSeq" id="WP_054018545.1">
    <property type="nucleotide sequence ID" value="NZ_BBYR01000007.1"/>
</dbReference>
<feature type="binding site" description="axial binding residue" evidence="10">
    <location>
        <position position="90"/>
    </location>
    <ligand>
        <name>heme</name>
        <dbReference type="ChEBI" id="CHEBI:30413"/>
        <label>1</label>
    </ligand>
    <ligandPart>
        <name>Fe</name>
        <dbReference type="ChEBI" id="CHEBI:18248"/>
    </ligandPart>
</feature>
<feature type="binding site" description="covalent" evidence="9">
    <location>
        <position position="304"/>
    </location>
    <ligand>
        <name>heme</name>
        <dbReference type="ChEBI" id="CHEBI:30413"/>
        <label>4</label>
    </ligand>
</feature>
<keyword evidence="11" id="KW-0732">Signal</keyword>
<feature type="binding site" description="axial binding residue" evidence="10">
    <location>
        <position position="308"/>
    </location>
    <ligand>
        <name>heme</name>
        <dbReference type="ChEBI" id="CHEBI:30413"/>
        <label>4</label>
    </ligand>
    <ligandPart>
        <name>Fe</name>
        <dbReference type="ChEBI" id="CHEBI:18248"/>
    </ligandPart>
</feature>
<dbReference type="InterPro" id="IPR036280">
    <property type="entry name" value="Multihaem_cyt_sf"/>
</dbReference>
<feature type="signal peptide" evidence="11">
    <location>
        <begin position="1"/>
        <end position="17"/>
    </location>
</feature>
<dbReference type="Pfam" id="PF02276">
    <property type="entry name" value="CytoC_RC"/>
    <property type="match status" value="1"/>
</dbReference>
<evidence type="ECO:0000256" key="4">
    <source>
        <dbReference type="ARBA" id="ARBA00022531"/>
    </source>
</evidence>
<keyword evidence="6 10" id="KW-0479">Metal-binding</keyword>
<reference evidence="12 13" key="2">
    <citation type="journal article" date="2016" name="Science">
        <title>A bacterium that degrades and assimilates poly(ethylene terephthalate).</title>
        <authorList>
            <person name="Yoshida S."/>
            <person name="Hiraga K."/>
            <person name="Takehana T."/>
            <person name="Taniguchi I."/>
            <person name="Yamaji H."/>
            <person name="Maeda Y."/>
            <person name="Toyohara K."/>
            <person name="Miyamoto K."/>
            <person name="Kimura Y."/>
            <person name="Oda K."/>
        </authorList>
    </citation>
    <scope>NUCLEOTIDE SEQUENCE [LARGE SCALE GENOMIC DNA]</scope>
    <source>
        <strain evidence="13">NBRC 110686 / TISTR 2288 / 201-F6</strain>
    </source>
</reference>
<dbReference type="InterPro" id="IPR023119">
    <property type="entry name" value="Multihaem_cyt_PRC_cyt_su-like"/>
</dbReference>
<feature type="chain" id="PRO_5005513396" description="Photosynthetic reaction center cytochrome c subunit" evidence="11">
    <location>
        <begin position="18"/>
        <end position="332"/>
    </location>
</feature>
<organism evidence="12 13">
    <name type="scientific">Piscinibacter sakaiensis</name>
    <name type="common">Ideonella sakaiensis</name>
    <dbReference type="NCBI Taxonomy" id="1547922"/>
    <lineage>
        <taxon>Bacteria</taxon>
        <taxon>Pseudomonadati</taxon>
        <taxon>Pseudomonadota</taxon>
        <taxon>Betaproteobacteria</taxon>
        <taxon>Burkholderiales</taxon>
        <taxon>Sphaerotilaceae</taxon>
        <taxon>Piscinibacter</taxon>
    </lineage>
</organism>
<dbReference type="PROSITE" id="PS51257">
    <property type="entry name" value="PROKAR_LIPOPROTEIN"/>
    <property type="match status" value="1"/>
</dbReference>
<feature type="binding site" description="covalent" evidence="9">
    <location>
        <position position="307"/>
    </location>
    <ligand>
        <name>heme</name>
        <dbReference type="ChEBI" id="CHEBI:30413"/>
        <label>4</label>
    </ligand>
</feature>
<dbReference type="GO" id="GO:0020037">
    <property type="term" value="F:heme binding"/>
    <property type="evidence" value="ECO:0007669"/>
    <property type="project" value="InterPro"/>
</dbReference>
<evidence type="ECO:0000256" key="8">
    <source>
        <dbReference type="ARBA" id="ARBA00023004"/>
    </source>
</evidence>
<feature type="binding site" description="covalent" evidence="9">
    <location>
        <position position="148"/>
    </location>
    <ligand>
        <name>heme</name>
        <dbReference type="ChEBI" id="CHEBI:30413"/>
        <label>2</label>
    </ligand>
</feature>
<evidence type="ECO:0000256" key="2">
    <source>
        <dbReference type="ARBA" id="ARBA00015978"/>
    </source>
</evidence>
<sequence length="332" mass="35469">MSARMLAAALTAVLLLAGCERPPMETVQRGYRGTGMEEVINPRLKAAALPKHAVPEALPAAPGDGPKASQVMQNVKVLGDLSVAEFTRTMLAITAWVAPNEGCAYCHNLQNLADDSKYQKVVARRMLEMNRQVNSGWTQHVAGTGVTCWTCHRGQHVPEPVWFKDASKTGSFAGNLAGQNAPAKSVAYASLPNEPFSALLLDKASIRVNATAALPGPQHGASIASTEKTYGLMMHFSQSLGVNCTYCHNSQNFGSWQGSSPQRVKAWHGIQMVRSLNNEYLVPLTNQFPAARLGPGGDVAKVNCSTCHQGVFKPLYGAPMAQSYPALSPSAP</sequence>
<dbReference type="Proteomes" id="UP000037660">
    <property type="component" value="Unassembled WGS sequence"/>
</dbReference>
<comment type="function">
    <text evidence="1">The reaction center of purple bacteria contains a tightly bound cytochrome molecule which re-reduces the photo oxidized primary electron donor.</text>
</comment>
<keyword evidence="8 10" id="KW-0408">Iron</keyword>
<feature type="binding site" description="covalent" evidence="9">
    <location>
        <position position="247"/>
    </location>
    <ligand>
        <name>heme</name>
        <dbReference type="ChEBI" id="CHEBI:30413"/>
        <label>3</label>
    </ligand>
</feature>
<evidence type="ECO:0000256" key="3">
    <source>
        <dbReference type="ARBA" id="ARBA00022448"/>
    </source>
</evidence>
<keyword evidence="5 9" id="KW-0349">Heme</keyword>
<dbReference type="EMBL" id="BBYR01000007">
    <property type="protein sequence ID" value="GAP34419.1"/>
    <property type="molecule type" value="Genomic_DNA"/>
</dbReference>
<comment type="PTM">
    <text evidence="9">Binds 4 heme groups per subunit.</text>
</comment>
<feature type="binding site" description="axial binding residue" evidence="10">
    <location>
        <position position="107"/>
    </location>
    <ligand>
        <name>heme</name>
        <dbReference type="ChEBI" id="CHEBI:30413"/>
        <label>1</label>
    </ligand>
    <ligandPart>
        <name>Fe</name>
        <dbReference type="ChEBI" id="CHEBI:18248"/>
    </ligandPart>
</feature>
<gene>
    <name evidence="12" type="ORF">ISF6_4594</name>
</gene>
<evidence type="ECO:0000313" key="12">
    <source>
        <dbReference type="EMBL" id="GAP34419.1"/>
    </source>
</evidence>
<name>A0A0K8NVW1_PISS1</name>
<dbReference type="AlphaFoldDB" id="A0A0K8NVW1"/>
<accession>A0A0K8NVW1</accession>
<evidence type="ECO:0000313" key="13">
    <source>
        <dbReference type="Proteomes" id="UP000037660"/>
    </source>
</evidence>
<dbReference type="Gene3D" id="1.10.468.10">
    <property type="entry name" value="Photosynthetic Reaction Center, subunit C, domain 2"/>
    <property type="match status" value="2"/>
</dbReference>
<dbReference type="NCBIfam" id="NF040706">
    <property type="entry name" value="photo_cyt_PufC"/>
    <property type="match status" value="1"/>
</dbReference>
<dbReference type="GO" id="GO:0030077">
    <property type="term" value="C:plasma membrane light-harvesting complex"/>
    <property type="evidence" value="ECO:0007669"/>
    <property type="project" value="InterPro"/>
</dbReference>
<evidence type="ECO:0000256" key="5">
    <source>
        <dbReference type="ARBA" id="ARBA00022617"/>
    </source>
</evidence>
<feature type="binding site" description="axial binding residue" evidence="10">
    <location>
        <position position="248"/>
    </location>
    <ligand>
        <name>heme</name>
        <dbReference type="ChEBI" id="CHEBI:30413"/>
        <label>3</label>
    </ligand>
    <ligandPart>
        <name>Fe</name>
        <dbReference type="ChEBI" id="CHEBI:18248"/>
    </ligandPart>
</feature>
<evidence type="ECO:0000256" key="7">
    <source>
        <dbReference type="ARBA" id="ARBA00022982"/>
    </source>
</evidence>
<keyword evidence="4" id="KW-0602">Photosynthesis</keyword>
<comment type="caution">
    <text evidence="12">The sequence shown here is derived from an EMBL/GenBank/DDBJ whole genome shotgun (WGS) entry which is preliminary data.</text>
</comment>
<evidence type="ECO:0000256" key="10">
    <source>
        <dbReference type="PIRSR" id="PIRSR000017-2"/>
    </source>
</evidence>
<dbReference type="OrthoDB" id="9813732at2"/>
<dbReference type="PIRSF" id="PIRSF000017">
    <property type="entry name" value="RC_cytochrome"/>
    <property type="match status" value="1"/>
</dbReference>
<dbReference type="SUPFAM" id="SSF48695">
    <property type="entry name" value="Multiheme cytochromes"/>
    <property type="match status" value="1"/>
</dbReference>
<feature type="binding site" description="axial binding residue" evidence="10">
    <location>
        <position position="152"/>
    </location>
    <ligand>
        <name>heme</name>
        <dbReference type="ChEBI" id="CHEBI:30413"/>
        <label>2</label>
    </ligand>
    <ligandPart>
        <name>Fe</name>
        <dbReference type="ChEBI" id="CHEBI:18248"/>
    </ligandPart>
</feature>
<evidence type="ECO:0000256" key="6">
    <source>
        <dbReference type="ARBA" id="ARBA00022723"/>
    </source>
</evidence>
<protein>
    <recommendedName>
        <fullName evidence="2">Photosynthetic reaction center cytochrome c subunit</fullName>
    </recommendedName>
</protein>
<dbReference type="InterPro" id="IPR003158">
    <property type="entry name" value="Photosyn_RC_cyt_c-su"/>
</dbReference>
<dbReference type="GO" id="GO:0019684">
    <property type="term" value="P:photosynthesis, light reaction"/>
    <property type="evidence" value="ECO:0007669"/>
    <property type="project" value="InterPro"/>
</dbReference>
<reference evidence="13" key="1">
    <citation type="submission" date="2015-07" db="EMBL/GenBank/DDBJ databases">
        <title>Discovery of a poly(ethylene terephthalate assimilation.</title>
        <authorList>
            <person name="Yoshida S."/>
            <person name="Hiraga K."/>
            <person name="Takehana T."/>
            <person name="Taniguchi I."/>
            <person name="Yamaji H."/>
            <person name="Maeda Y."/>
            <person name="Toyohara K."/>
            <person name="Miyamoto K."/>
            <person name="Kimura Y."/>
            <person name="Oda K."/>
        </authorList>
    </citation>
    <scope>NUCLEOTIDE SEQUENCE [LARGE SCALE GENOMIC DNA]</scope>
    <source>
        <strain evidence="13">NBRC 110686 / TISTR 2288 / 201-F6</strain>
    </source>
</reference>
<evidence type="ECO:0000256" key="1">
    <source>
        <dbReference type="ARBA" id="ARBA00003196"/>
    </source>
</evidence>
<keyword evidence="3" id="KW-0813">Transport</keyword>
<feature type="binding site" description="axial binding residue" evidence="10">
    <location>
        <position position="233"/>
    </location>
    <ligand>
        <name>heme</name>
        <dbReference type="ChEBI" id="CHEBI:30413"/>
        <label>3</label>
    </ligand>
    <ligandPart>
        <name>Fe</name>
        <dbReference type="ChEBI" id="CHEBI:18248"/>
    </ligandPart>
</feature>
<keyword evidence="7" id="KW-0249">Electron transport</keyword>
<dbReference type="STRING" id="1547922.ISF6_4594"/>
<feature type="binding site" description="covalent" evidence="9">
    <location>
        <position position="106"/>
    </location>
    <ligand>
        <name>heme</name>
        <dbReference type="ChEBI" id="CHEBI:30413"/>
        <label>1</label>
    </ligand>
</feature>
<dbReference type="GO" id="GO:0005506">
    <property type="term" value="F:iron ion binding"/>
    <property type="evidence" value="ECO:0007669"/>
    <property type="project" value="InterPro"/>
</dbReference>
<feature type="binding site" description="covalent" evidence="9">
    <location>
        <position position="244"/>
    </location>
    <ligand>
        <name>heme</name>
        <dbReference type="ChEBI" id="CHEBI:30413"/>
        <label>3</label>
    </ligand>
</feature>
<evidence type="ECO:0000256" key="9">
    <source>
        <dbReference type="PIRSR" id="PIRSR000017-1"/>
    </source>
</evidence>
<proteinExistence type="predicted"/>
<dbReference type="CDD" id="cd09224">
    <property type="entry name" value="CytoC_RC"/>
    <property type="match status" value="1"/>
</dbReference>
<feature type="binding site" description="covalent" evidence="9">
    <location>
        <position position="103"/>
    </location>
    <ligand>
        <name>heme</name>
        <dbReference type="ChEBI" id="CHEBI:30413"/>
        <label>1</label>
    </ligand>
</feature>
<evidence type="ECO:0000256" key="11">
    <source>
        <dbReference type="SAM" id="SignalP"/>
    </source>
</evidence>
<feature type="binding site" description="axial binding residue" evidence="10">
    <location>
        <position position="140"/>
    </location>
    <ligand>
        <name>heme</name>
        <dbReference type="ChEBI" id="CHEBI:30413"/>
        <label>4</label>
    </ligand>
    <ligandPart>
        <name>Fe</name>
        <dbReference type="ChEBI" id="CHEBI:18248"/>
    </ligandPart>
</feature>
<feature type="binding site" description="covalent" evidence="9">
    <location>
        <position position="151"/>
    </location>
    <ligand>
        <name>heme</name>
        <dbReference type="ChEBI" id="CHEBI:30413"/>
        <label>2</label>
    </ligand>
</feature>
<feature type="binding site" description="axial binding residue" evidence="10">
    <location>
        <position position="126"/>
    </location>
    <ligand>
        <name>heme</name>
        <dbReference type="ChEBI" id="CHEBI:30413"/>
        <label>2</label>
    </ligand>
    <ligandPart>
        <name>Fe</name>
        <dbReference type="ChEBI" id="CHEBI:18248"/>
    </ligandPart>
</feature>
<dbReference type="GO" id="GO:0009055">
    <property type="term" value="F:electron transfer activity"/>
    <property type="evidence" value="ECO:0007669"/>
    <property type="project" value="InterPro"/>
</dbReference>